<dbReference type="GO" id="GO:0004413">
    <property type="term" value="F:homoserine kinase activity"/>
    <property type="evidence" value="ECO:0007669"/>
    <property type="project" value="TreeGrafter"/>
</dbReference>
<protein>
    <submittedName>
        <fullName evidence="3">Unannotated protein</fullName>
    </submittedName>
</protein>
<dbReference type="SUPFAM" id="SSF56112">
    <property type="entry name" value="Protein kinase-like (PK-like)"/>
    <property type="match status" value="1"/>
</dbReference>
<dbReference type="Pfam" id="PF01636">
    <property type="entry name" value="APH"/>
    <property type="match status" value="1"/>
</dbReference>
<dbReference type="PANTHER" id="PTHR21064:SF6">
    <property type="entry name" value="AMINOGLYCOSIDE PHOSPHOTRANSFERASE DOMAIN-CONTAINING PROTEIN"/>
    <property type="match status" value="1"/>
</dbReference>
<evidence type="ECO:0000259" key="2">
    <source>
        <dbReference type="Pfam" id="PF01636"/>
    </source>
</evidence>
<comment type="similarity">
    <text evidence="1">Belongs to the pseudomonas-type ThrB family.</text>
</comment>
<dbReference type="InterPro" id="IPR050249">
    <property type="entry name" value="Pseudomonas-type_ThrB"/>
</dbReference>
<dbReference type="PANTHER" id="PTHR21064">
    <property type="entry name" value="AMINOGLYCOSIDE PHOSPHOTRANSFERASE DOMAIN-CONTAINING PROTEIN-RELATED"/>
    <property type="match status" value="1"/>
</dbReference>
<dbReference type="GO" id="GO:0009088">
    <property type="term" value="P:threonine biosynthetic process"/>
    <property type="evidence" value="ECO:0007669"/>
    <property type="project" value="TreeGrafter"/>
</dbReference>
<dbReference type="AlphaFoldDB" id="A0A6J6JNX4"/>
<organism evidence="3">
    <name type="scientific">freshwater metagenome</name>
    <dbReference type="NCBI Taxonomy" id="449393"/>
    <lineage>
        <taxon>unclassified sequences</taxon>
        <taxon>metagenomes</taxon>
        <taxon>ecological metagenomes</taxon>
    </lineage>
</organism>
<proteinExistence type="inferred from homology"/>
<accession>A0A6J6JNX4</accession>
<sequence length="327" mass="36830">MNSAFFDQPEDVVIKELEAFSLQILSQYPIEVKSAVSINYEYNATLKVEATDGQLFALRINTNSPRTPENLRAEIAFVRFLAEDGRIKVPHPIENSDGDFYTSILHEASGRVFHCVLYSWILGEELEDEPTEEQLKALGAAMATMHLVAQGFNLPHGSVLSTYDDPLWWTEDFLLSEKSVLDAEAQDLISRALSEIKSGVAKFYAGATPILIHADMHGGNVLWHEGALSVIDFDDCGLGLPIQDFATALYYFDTPEQDAAFKVGYKSIAPIPECSENEMKMFFLQRRIVLLNYLYETSNLEHKSMIPEYQEETLRRIRNFLGSKGAL</sequence>
<gene>
    <name evidence="3" type="ORF">UFOPK2155_00359</name>
</gene>
<evidence type="ECO:0000313" key="3">
    <source>
        <dbReference type="EMBL" id="CAB4638656.1"/>
    </source>
</evidence>
<dbReference type="Gene3D" id="3.30.200.20">
    <property type="entry name" value="Phosphorylase Kinase, domain 1"/>
    <property type="match status" value="1"/>
</dbReference>
<dbReference type="InterPro" id="IPR011009">
    <property type="entry name" value="Kinase-like_dom_sf"/>
</dbReference>
<dbReference type="EMBL" id="CAEZVX010000029">
    <property type="protein sequence ID" value="CAB4638656.1"/>
    <property type="molecule type" value="Genomic_DNA"/>
</dbReference>
<dbReference type="Gene3D" id="3.90.1200.10">
    <property type="match status" value="1"/>
</dbReference>
<name>A0A6J6JNX4_9ZZZZ</name>
<reference evidence="3" key="1">
    <citation type="submission" date="2020-05" db="EMBL/GenBank/DDBJ databases">
        <authorList>
            <person name="Chiriac C."/>
            <person name="Salcher M."/>
            <person name="Ghai R."/>
            <person name="Kavagutti S V."/>
        </authorList>
    </citation>
    <scope>NUCLEOTIDE SEQUENCE</scope>
</reference>
<dbReference type="InterPro" id="IPR002575">
    <property type="entry name" value="Aminoglycoside_PTrfase"/>
</dbReference>
<evidence type="ECO:0000256" key="1">
    <source>
        <dbReference type="ARBA" id="ARBA00038240"/>
    </source>
</evidence>
<feature type="domain" description="Aminoglycoside phosphotransferase" evidence="2">
    <location>
        <begin position="43"/>
        <end position="265"/>
    </location>
</feature>